<keyword evidence="4 9" id="KW-0067">ATP-binding</keyword>
<evidence type="ECO:0000256" key="1">
    <source>
        <dbReference type="ARBA" id="ARBA00022741"/>
    </source>
</evidence>
<evidence type="ECO:0000313" key="11">
    <source>
        <dbReference type="EMBL" id="TRB02295.1"/>
    </source>
</evidence>
<dbReference type="EMBL" id="SGNY01000001">
    <property type="protein sequence ID" value="TRB02295.1"/>
    <property type="molecule type" value="Genomic_DNA"/>
</dbReference>
<evidence type="ECO:0000259" key="10">
    <source>
        <dbReference type="PROSITE" id="PS51198"/>
    </source>
</evidence>
<feature type="domain" description="UvrD-like helicase ATP-binding" evidence="10">
    <location>
        <begin position="239"/>
        <end position="530"/>
    </location>
</feature>
<evidence type="ECO:0000256" key="7">
    <source>
        <dbReference type="ARBA" id="ARBA00034808"/>
    </source>
</evidence>
<dbReference type="Proteomes" id="UP000315434">
    <property type="component" value="Unassembled WGS sequence"/>
</dbReference>
<dbReference type="Pfam" id="PF00580">
    <property type="entry name" value="UvrD-helicase"/>
    <property type="match status" value="1"/>
</dbReference>
<evidence type="ECO:0000256" key="9">
    <source>
        <dbReference type="PROSITE-ProRule" id="PRU00560"/>
    </source>
</evidence>
<gene>
    <name evidence="11" type="ORF">EXN68_00905</name>
</gene>
<comment type="catalytic activity">
    <reaction evidence="6">
        <text>Couples ATP hydrolysis with the unwinding of duplex DNA by translocating in the 3'-5' direction.</text>
        <dbReference type="EC" id="5.6.2.4"/>
    </reaction>
</comment>
<proteinExistence type="predicted"/>
<dbReference type="SUPFAM" id="SSF52540">
    <property type="entry name" value="P-loop containing nucleoside triphosphate hydrolases"/>
    <property type="match status" value="1"/>
</dbReference>
<feature type="binding site" evidence="9">
    <location>
        <begin position="260"/>
        <end position="267"/>
    </location>
    <ligand>
        <name>ATP</name>
        <dbReference type="ChEBI" id="CHEBI:30616"/>
    </ligand>
</feature>
<accession>A0A546XNI5</accession>
<keyword evidence="2 9" id="KW-0378">Hydrolase</keyword>
<evidence type="ECO:0000256" key="5">
    <source>
        <dbReference type="ARBA" id="ARBA00023235"/>
    </source>
</evidence>
<dbReference type="AlphaFoldDB" id="A0A546XNI5"/>
<dbReference type="GO" id="GO:0003677">
    <property type="term" value="F:DNA binding"/>
    <property type="evidence" value="ECO:0007669"/>
    <property type="project" value="InterPro"/>
</dbReference>
<name>A0A546XNI5_RHIRH</name>
<dbReference type="PROSITE" id="PS51198">
    <property type="entry name" value="UVRD_HELICASE_ATP_BIND"/>
    <property type="match status" value="1"/>
</dbReference>
<dbReference type="Gene3D" id="3.30.2310.20">
    <property type="entry name" value="RelE-like"/>
    <property type="match status" value="1"/>
</dbReference>
<reference evidence="11 12" key="1">
    <citation type="journal article" date="2019" name="Appl. Microbiol. Biotechnol.">
        <title>Differential efficiency of wild type rhizogenic strains for rol gene transformation of plants.</title>
        <authorList>
            <person name="Desmet S."/>
            <person name="De Keyser E."/>
            <person name="Van Vaerenbergh J."/>
            <person name="Baeyen S."/>
            <person name="Van Huylenbroeck J."/>
            <person name="Geelen D."/>
            <person name="Dhooghe E."/>
        </authorList>
    </citation>
    <scope>NUCLEOTIDE SEQUENCE [LARGE SCALE GENOMIC DNA]</scope>
    <source>
        <strain evidence="11 12">GBBC3284</strain>
    </source>
</reference>
<evidence type="ECO:0000256" key="6">
    <source>
        <dbReference type="ARBA" id="ARBA00034617"/>
    </source>
</evidence>
<dbReference type="Gene3D" id="3.40.50.300">
    <property type="entry name" value="P-loop containing nucleotide triphosphate hydrolases"/>
    <property type="match status" value="2"/>
</dbReference>
<dbReference type="GO" id="GO:0005524">
    <property type="term" value="F:ATP binding"/>
    <property type="evidence" value="ECO:0007669"/>
    <property type="project" value="UniProtKB-UniRule"/>
</dbReference>
<dbReference type="GO" id="GO:0005829">
    <property type="term" value="C:cytosol"/>
    <property type="evidence" value="ECO:0007669"/>
    <property type="project" value="TreeGrafter"/>
</dbReference>
<comment type="catalytic activity">
    <reaction evidence="8">
        <text>ATP + H2O = ADP + phosphate + H(+)</text>
        <dbReference type="Rhea" id="RHEA:13065"/>
        <dbReference type="ChEBI" id="CHEBI:15377"/>
        <dbReference type="ChEBI" id="CHEBI:15378"/>
        <dbReference type="ChEBI" id="CHEBI:30616"/>
        <dbReference type="ChEBI" id="CHEBI:43474"/>
        <dbReference type="ChEBI" id="CHEBI:456216"/>
        <dbReference type="EC" id="5.6.2.4"/>
    </reaction>
</comment>
<dbReference type="InterPro" id="IPR014017">
    <property type="entry name" value="DNA_helicase_UvrD-like_C"/>
</dbReference>
<keyword evidence="5" id="KW-0413">Isomerase</keyword>
<dbReference type="GO" id="GO:0043138">
    <property type="term" value="F:3'-5' DNA helicase activity"/>
    <property type="evidence" value="ECO:0007669"/>
    <property type="project" value="UniProtKB-EC"/>
</dbReference>
<comment type="caution">
    <text evidence="11">The sequence shown here is derived from an EMBL/GenBank/DDBJ whole genome shotgun (WGS) entry which is preliminary data.</text>
</comment>
<dbReference type="PANTHER" id="PTHR11070:SF45">
    <property type="entry name" value="DNA 3'-5' HELICASE"/>
    <property type="match status" value="1"/>
</dbReference>
<evidence type="ECO:0000256" key="3">
    <source>
        <dbReference type="ARBA" id="ARBA00022806"/>
    </source>
</evidence>
<evidence type="ECO:0000313" key="12">
    <source>
        <dbReference type="Proteomes" id="UP000315434"/>
    </source>
</evidence>
<dbReference type="EC" id="5.6.2.4" evidence="7"/>
<dbReference type="GO" id="GO:0016887">
    <property type="term" value="F:ATP hydrolysis activity"/>
    <property type="evidence" value="ECO:0007669"/>
    <property type="project" value="RHEA"/>
</dbReference>
<dbReference type="InterPro" id="IPR014016">
    <property type="entry name" value="UvrD-like_ATP-bd"/>
</dbReference>
<dbReference type="GO" id="GO:0000725">
    <property type="term" value="P:recombinational repair"/>
    <property type="evidence" value="ECO:0007669"/>
    <property type="project" value="TreeGrafter"/>
</dbReference>
<dbReference type="InterPro" id="IPR000212">
    <property type="entry name" value="DNA_helicase_UvrD/REP"/>
</dbReference>
<evidence type="ECO:0000256" key="4">
    <source>
        <dbReference type="ARBA" id="ARBA00022840"/>
    </source>
</evidence>
<evidence type="ECO:0000256" key="8">
    <source>
        <dbReference type="ARBA" id="ARBA00048988"/>
    </source>
</evidence>
<keyword evidence="1 9" id="KW-0547">Nucleotide-binding</keyword>
<protein>
    <recommendedName>
        <fullName evidence="7">DNA 3'-5' helicase</fullName>
        <ecNumber evidence="7">5.6.2.4</ecNumber>
    </recommendedName>
</protein>
<evidence type="ECO:0000256" key="2">
    <source>
        <dbReference type="ARBA" id="ARBA00022801"/>
    </source>
</evidence>
<dbReference type="OrthoDB" id="7211215at2"/>
<dbReference type="Pfam" id="PF13361">
    <property type="entry name" value="UvrD_C"/>
    <property type="match status" value="1"/>
</dbReference>
<keyword evidence="3 9" id="KW-0347">Helicase</keyword>
<dbReference type="InterPro" id="IPR027417">
    <property type="entry name" value="P-loop_NTPase"/>
</dbReference>
<dbReference type="PANTHER" id="PTHR11070">
    <property type="entry name" value="UVRD / RECB / PCRA DNA HELICASE FAMILY MEMBER"/>
    <property type="match status" value="1"/>
</dbReference>
<organism evidence="11 12">
    <name type="scientific">Rhizobium rhizogenes</name>
    <name type="common">Agrobacterium rhizogenes</name>
    <dbReference type="NCBI Taxonomy" id="359"/>
    <lineage>
        <taxon>Bacteria</taxon>
        <taxon>Pseudomonadati</taxon>
        <taxon>Pseudomonadota</taxon>
        <taxon>Alphaproteobacteria</taxon>
        <taxon>Hyphomicrobiales</taxon>
        <taxon>Rhizobiaceae</taxon>
        <taxon>Rhizobium/Agrobacterium group</taxon>
        <taxon>Rhizobium</taxon>
    </lineage>
</organism>
<sequence length="699" mass="77716">MMPTILADSFTASLAKLTNDEQKQVKLTAFDLQTDPNRPGLQFHRIDASKDPNFWSVRVNRDLRIIIHKTGDSVMLAYVDHHDDAYKWAERRRIETHSRTGALQIVEVRERVEEIVVQPAPARQPELPFLVPATPSVSTLPLFSKLSTDDALSIGVPEDWIRDVLDASEDKFFTLAGHLPQEAAEALLEYAATGVLSKPAPVTTDPYSHPDAQRRFRILEGHEELAAALDQPFEKWSVFLHPSQRALVDRDFSGPVRVVGSAGTGKTVVALHRVARILRNEPQAKVLLTTFSEPLAAALKRKLGVLLADSPSLADRVTISSFEQAAADLFALMTGRKAYLVGREKLRALIADSTKAVNVTRYTPQFLNSEWEHVIDAWQIDSAETYATVPRMGRKNRLGSKQREELWTVFSEVCKQLRTKALLTSADLFTVVTKHFEDRTEKPYTHVVVDEAQDLGVAELRFLSAIVPNRPDSLFFAGDIGQRIFQQPFSWKGLGIDVRGRSFTLKVNYRTSHQIRRMADRLLPESVRDVDGEEDLRKGTVSVFDGVEPVIVVAPTIEEEATAASQFLRNLLEQGIKANEIGIFCRSNEQIARASKVAELAAVETVSSLAGRGPEEAMLIGTMHLAKGLEFRAVLIVACDEGVLPLAARIDDVADEFELDEVVATERQLLYVAATRARDHLFVSAVGPGSEFLEDLLHV</sequence>
<dbReference type="SUPFAM" id="SSF143011">
    <property type="entry name" value="RelE-like"/>
    <property type="match status" value="1"/>
</dbReference>
<dbReference type="InterPro" id="IPR035093">
    <property type="entry name" value="RelE/ParE_toxin_dom_sf"/>
</dbReference>